<dbReference type="Gene3D" id="2.160.20.10">
    <property type="entry name" value="Single-stranded right-handed beta-helix, Pectin lyase-like"/>
    <property type="match status" value="1"/>
</dbReference>
<name>A0A4Q1SB23_9BACT</name>
<keyword evidence="6" id="KW-1185">Reference proteome</keyword>
<sequence length="355" mass="39428">MNRNCDGLELRCIRVFMLAWLLLLLLPLAGFAADHRVRFSVAPGGDAEFHTVQAAIDHAPLEGAIIRIAPGRYREKITIHKPHIALIGTGASPEDTVLSWDDSAKTVGSTSRSGSILVDADGFQAENLTIENTWENEHQRSKEYASQAVALMMSSDRAVLDHVWLLGAQDTLYANSRTCRDASSEEACAASRQYFSNCFIEGHVDYIFGDAKAVFDHCELHSRAAPNVMITAQSRHSPMEDSGYTFLHCRITGENTVGKVALGRPWRPYATVTFYETDIEQTIMAEGWSDWNDRLMTSTYREYDSHGPGVNGGHRIVDSPVLTRAERKKLNPGHLLAGSDGWDPEKVVKALRKLR</sequence>
<dbReference type="SUPFAM" id="SSF51126">
    <property type="entry name" value="Pectin lyase-like"/>
    <property type="match status" value="1"/>
</dbReference>
<proteinExistence type="inferred from homology"/>
<evidence type="ECO:0000313" key="5">
    <source>
        <dbReference type="EMBL" id="RXS94265.1"/>
    </source>
</evidence>
<comment type="similarity">
    <text evidence="1">Belongs to the pectinesterase family.</text>
</comment>
<dbReference type="AlphaFoldDB" id="A0A4Q1SB23"/>
<dbReference type="PANTHER" id="PTHR31321">
    <property type="entry name" value="ACYL-COA THIOESTER HYDROLASE YBHC-RELATED"/>
    <property type="match status" value="1"/>
</dbReference>
<accession>A0A4Q1SB23</accession>
<dbReference type="InterPro" id="IPR011050">
    <property type="entry name" value="Pectin_lyase_fold/virulence"/>
</dbReference>
<feature type="domain" description="Pectinesterase catalytic" evidence="4">
    <location>
        <begin position="40"/>
        <end position="316"/>
    </location>
</feature>
<evidence type="ECO:0000256" key="2">
    <source>
        <dbReference type="ARBA" id="ARBA00022801"/>
    </source>
</evidence>
<dbReference type="EMBL" id="SDMK01000003">
    <property type="protein sequence ID" value="RXS94265.1"/>
    <property type="molecule type" value="Genomic_DNA"/>
</dbReference>
<dbReference type="Proteomes" id="UP000290253">
    <property type="component" value="Unassembled WGS sequence"/>
</dbReference>
<dbReference type="Pfam" id="PF01095">
    <property type="entry name" value="Pectinesterase"/>
    <property type="match status" value="1"/>
</dbReference>
<comment type="caution">
    <text evidence="5">The sequence shown here is derived from an EMBL/GenBank/DDBJ whole genome shotgun (WGS) entry which is preliminary data.</text>
</comment>
<gene>
    <name evidence="5" type="ORF">ESZ00_14265</name>
</gene>
<evidence type="ECO:0000256" key="3">
    <source>
        <dbReference type="ARBA" id="ARBA00023085"/>
    </source>
</evidence>
<evidence type="ECO:0000256" key="1">
    <source>
        <dbReference type="ARBA" id="ARBA00008891"/>
    </source>
</evidence>
<dbReference type="InterPro" id="IPR000070">
    <property type="entry name" value="Pectinesterase_cat"/>
</dbReference>
<dbReference type="GO" id="GO:0030599">
    <property type="term" value="F:pectinesterase activity"/>
    <property type="evidence" value="ECO:0007669"/>
    <property type="project" value="InterPro"/>
</dbReference>
<protein>
    <submittedName>
        <fullName evidence="5">Pectin esterase</fullName>
    </submittedName>
</protein>
<reference evidence="5 6" key="1">
    <citation type="journal article" date="2016" name="Int. J. Syst. Evol. Microbiol.">
        <title>Acidipila dinghuensis sp. nov., an acidobacterium isolated from forest soil.</title>
        <authorList>
            <person name="Jiang Y.W."/>
            <person name="Wang J."/>
            <person name="Chen M.H."/>
            <person name="Lv Y.Y."/>
            <person name="Qiu L.H."/>
        </authorList>
    </citation>
    <scope>NUCLEOTIDE SEQUENCE [LARGE SCALE GENOMIC DNA]</scope>
    <source>
        <strain evidence="5 6">DHOF10</strain>
    </source>
</reference>
<keyword evidence="3" id="KW-0063">Aspartyl esterase</keyword>
<dbReference type="PANTHER" id="PTHR31321:SF57">
    <property type="entry name" value="PECTINESTERASE 53-RELATED"/>
    <property type="match status" value="1"/>
</dbReference>
<organism evidence="5 6">
    <name type="scientific">Silvibacterium dinghuense</name>
    <dbReference type="NCBI Taxonomy" id="1560006"/>
    <lineage>
        <taxon>Bacteria</taxon>
        <taxon>Pseudomonadati</taxon>
        <taxon>Acidobacteriota</taxon>
        <taxon>Terriglobia</taxon>
        <taxon>Terriglobales</taxon>
        <taxon>Acidobacteriaceae</taxon>
        <taxon>Silvibacterium</taxon>
    </lineage>
</organism>
<keyword evidence="2" id="KW-0378">Hydrolase</keyword>
<evidence type="ECO:0000259" key="4">
    <source>
        <dbReference type="Pfam" id="PF01095"/>
    </source>
</evidence>
<evidence type="ECO:0000313" key="6">
    <source>
        <dbReference type="Proteomes" id="UP000290253"/>
    </source>
</evidence>
<dbReference type="OrthoDB" id="9804686at2"/>
<dbReference type="InterPro" id="IPR012334">
    <property type="entry name" value="Pectin_lyas_fold"/>
</dbReference>
<dbReference type="GO" id="GO:0042545">
    <property type="term" value="P:cell wall modification"/>
    <property type="evidence" value="ECO:0007669"/>
    <property type="project" value="InterPro"/>
</dbReference>
<dbReference type="GO" id="GO:0009279">
    <property type="term" value="C:cell outer membrane"/>
    <property type="evidence" value="ECO:0007669"/>
    <property type="project" value="TreeGrafter"/>
</dbReference>